<feature type="signal peptide" evidence="1">
    <location>
        <begin position="1"/>
        <end position="18"/>
    </location>
</feature>
<accession>A0A4Y8VKV3</accession>
<name>A0A4Y8VKV3_9BACT</name>
<comment type="caution">
    <text evidence="2">The sequence shown here is derived from an EMBL/GenBank/DDBJ whole genome shotgun (WGS) entry which is preliminary data.</text>
</comment>
<sequence>MNKLKLFLLISISFFCMAGYAQKKEISAARDNVKAGNNLTQAQASMEKLLKDSMNRGNLKIWNILYDAVRKQYEQGNEKLYLKQAYDTAQLFNLTRQLFEVAQNMDSVEMVPDRKGKVRIEYRKQHADYLGKIRQNLYSGGLWFIRKTKYPEAYSLLDQYLHCANIPLFASYNYRENDKLIPTVAFWAVYCGYKMKNPQATLHHSYIALKDTTHYNYMLQYLAETYKLEKDTVRYVDCLKEGFNNSPSFPFFFPRLVEHYMEKNELDSAMNVVNQALRVDSLNTTYLLTKSSILLNQGKNEECFDICKSLIAKNDSLSEAHLNAGLSCFNRAIMLDKNSQKLRKKHDEINALYKQALPYLEKYRKLEPNEVGKWSLPLYTIYLNLNMGKEFDEIDKVMNNNRNKK</sequence>
<proteinExistence type="predicted"/>
<evidence type="ECO:0008006" key="4">
    <source>
        <dbReference type="Google" id="ProtNLM"/>
    </source>
</evidence>
<dbReference type="Proteomes" id="UP000297872">
    <property type="component" value="Unassembled WGS sequence"/>
</dbReference>
<dbReference type="InterPro" id="IPR011990">
    <property type="entry name" value="TPR-like_helical_dom_sf"/>
</dbReference>
<evidence type="ECO:0000256" key="1">
    <source>
        <dbReference type="SAM" id="SignalP"/>
    </source>
</evidence>
<keyword evidence="1" id="KW-0732">Signal</keyword>
<reference evidence="2 3" key="1">
    <citation type="submission" date="2019-02" db="EMBL/GenBank/DDBJ databases">
        <title>Draft Genome Sequence of the Prevotella sp. BCRC 81118, Isolated from Human Feces.</title>
        <authorList>
            <person name="Huang C.-H."/>
        </authorList>
    </citation>
    <scope>NUCLEOTIDE SEQUENCE [LARGE SCALE GENOMIC DNA]</scope>
    <source>
        <strain evidence="2 3">BCRC 81118</strain>
    </source>
</reference>
<gene>
    <name evidence="2" type="ORF">EXN75_08400</name>
</gene>
<dbReference type="OrthoDB" id="1099385at2"/>
<evidence type="ECO:0000313" key="2">
    <source>
        <dbReference type="EMBL" id="TFH81087.1"/>
    </source>
</evidence>
<evidence type="ECO:0000313" key="3">
    <source>
        <dbReference type="Proteomes" id="UP000297872"/>
    </source>
</evidence>
<dbReference type="RefSeq" id="WP_134843450.1">
    <property type="nucleotide sequence ID" value="NZ_SGVY01000018.1"/>
</dbReference>
<protein>
    <recommendedName>
        <fullName evidence="4">Tetratricopeptide repeat protein</fullName>
    </recommendedName>
</protein>
<feature type="chain" id="PRO_5021313748" description="Tetratricopeptide repeat protein" evidence="1">
    <location>
        <begin position="19"/>
        <end position="405"/>
    </location>
</feature>
<organism evidence="2 3">
    <name type="scientific">Segatella hominis</name>
    <dbReference type="NCBI Taxonomy" id="2518605"/>
    <lineage>
        <taxon>Bacteria</taxon>
        <taxon>Pseudomonadati</taxon>
        <taxon>Bacteroidota</taxon>
        <taxon>Bacteroidia</taxon>
        <taxon>Bacteroidales</taxon>
        <taxon>Prevotellaceae</taxon>
        <taxon>Segatella</taxon>
    </lineage>
</organism>
<dbReference type="EMBL" id="SGVY01000018">
    <property type="protein sequence ID" value="TFH81087.1"/>
    <property type="molecule type" value="Genomic_DNA"/>
</dbReference>
<dbReference type="GeneID" id="302995308"/>
<dbReference type="Gene3D" id="1.25.40.10">
    <property type="entry name" value="Tetratricopeptide repeat domain"/>
    <property type="match status" value="1"/>
</dbReference>
<dbReference type="SUPFAM" id="SSF48452">
    <property type="entry name" value="TPR-like"/>
    <property type="match status" value="1"/>
</dbReference>
<dbReference type="AlphaFoldDB" id="A0A4Y8VKV3"/>
<keyword evidence="3" id="KW-1185">Reference proteome</keyword>